<keyword evidence="1" id="KW-1133">Transmembrane helix</keyword>
<protein>
    <submittedName>
        <fullName evidence="3">Phospholipase D-like protein</fullName>
    </submittedName>
</protein>
<feature type="transmembrane region" description="Helical" evidence="1">
    <location>
        <begin position="89"/>
        <end position="110"/>
    </location>
</feature>
<proteinExistence type="predicted"/>
<keyword evidence="1" id="KW-0472">Membrane</keyword>
<reference evidence="3 4" key="1">
    <citation type="submission" date="2019-03" db="EMBL/GenBank/DDBJ databases">
        <title>Genomic Encyclopedia of Type Strains, Phase IV (KMG-IV): sequencing the most valuable type-strain genomes for metagenomic binning, comparative biology and taxonomic classification.</title>
        <authorList>
            <person name="Goeker M."/>
        </authorList>
    </citation>
    <scope>NUCLEOTIDE SEQUENCE [LARGE SCALE GENOMIC DNA]</scope>
    <source>
        <strain evidence="3 4">DSM 103428</strain>
    </source>
</reference>
<feature type="transmembrane region" description="Helical" evidence="1">
    <location>
        <begin position="55"/>
        <end position="77"/>
    </location>
</feature>
<evidence type="ECO:0000313" key="4">
    <source>
        <dbReference type="Proteomes" id="UP000295210"/>
    </source>
</evidence>
<dbReference type="OrthoDB" id="9806695at2"/>
<keyword evidence="1" id="KW-0812">Transmembrane</keyword>
<accession>A0A4R1L9U7</accession>
<sequence>MANQSPVRDTASSATFVDELHLIPRWSVAAAVFAFVGMQYFFWEVIPNHHHPIGLRLYFAISWSLLAALYMLMIGYITRDTPRRGMTTWQWVVICVVLPTGIGAVLYFLLRQPLISLCPACGTHVESEYHFCPQCAYQVSAACGRCYRSVSITDLYCVYCGHDLASDNRPARLHAFSD</sequence>
<feature type="transmembrane region" description="Helical" evidence="1">
    <location>
        <begin position="23"/>
        <end position="43"/>
    </location>
</feature>
<evidence type="ECO:0000259" key="2">
    <source>
        <dbReference type="Pfam" id="PF12773"/>
    </source>
</evidence>
<feature type="domain" description="DZANK-type" evidence="2">
    <location>
        <begin position="118"/>
        <end position="161"/>
    </location>
</feature>
<gene>
    <name evidence="3" type="ORF">C7378_0128</name>
</gene>
<dbReference type="InterPro" id="IPR025874">
    <property type="entry name" value="DZR"/>
</dbReference>
<keyword evidence="4" id="KW-1185">Reference proteome</keyword>
<dbReference type="AlphaFoldDB" id="A0A4R1L9U7"/>
<name>A0A4R1L9U7_9BACT</name>
<dbReference type="EMBL" id="SMGK01000001">
    <property type="protein sequence ID" value="TCK75148.1"/>
    <property type="molecule type" value="Genomic_DNA"/>
</dbReference>
<dbReference type="RefSeq" id="WP_131990695.1">
    <property type="nucleotide sequence ID" value="NZ_SMGK01000001.1"/>
</dbReference>
<dbReference type="Proteomes" id="UP000295210">
    <property type="component" value="Unassembled WGS sequence"/>
</dbReference>
<evidence type="ECO:0000313" key="3">
    <source>
        <dbReference type="EMBL" id="TCK75148.1"/>
    </source>
</evidence>
<evidence type="ECO:0000256" key="1">
    <source>
        <dbReference type="SAM" id="Phobius"/>
    </source>
</evidence>
<comment type="caution">
    <text evidence="3">The sequence shown here is derived from an EMBL/GenBank/DDBJ whole genome shotgun (WGS) entry which is preliminary data.</text>
</comment>
<dbReference type="Pfam" id="PF12773">
    <property type="entry name" value="DZR"/>
    <property type="match status" value="1"/>
</dbReference>
<organism evidence="3 4">
    <name type="scientific">Acidipila rosea</name>
    <dbReference type="NCBI Taxonomy" id="768535"/>
    <lineage>
        <taxon>Bacteria</taxon>
        <taxon>Pseudomonadati</taxon>
        <taxon>Acidobacteriota</taxon>
        <taxon>Terriglobia</taxon>
        <taxon>Terriglobales</taxon>
        <taxon>Acidobacteriaceae</taxon>
        <taxon>Acidipila</taxon>
    </lineage>
</organism>